<evidence type="ECO:0000256" key="11">
    <source>
        <dbReference type="SAM" id="Phobius"/>
    </source>
</evidence>
<feature type="transmembrane region" description="Helical" evidence="11">
    <location>
        <begin position="129"/>
        <end position="148"/>
    </location>
</feature>
<feature type="domain" description="Cytochrome b561" evidence="12">
    <location>
        <begin position="62"/>
        <end position="181"/>
    </location>
</feature>
<evidence type="ECO:0000259" key="12">
    <source>
        <dbReference type="SMART" id="SM00665"/>
    </source>
</evidence>
<dbReference type="SMART" id="SM00665">
    <property type="entry name" value="B561"/>
    <property type="match status" value="1"/>
</dbReference>
<proteinExistence type="predicted"/>
<dbReference type="GO" id="GO:0016020">
    <property type="term" value="C:membrane"/>
    <property type="evidence" value="ECO:0007669"/>
    <property type="project" value="UniProtKB-SubCell"/>
</dbReference>
<dbReference type="EMBL" id="CP000780">
    <property type="protein sequence ID" value="ABS56036.1"/>
    <property type="molecule type" value="Genomic_DNA"/>
</dbReference>
<sequence length="190" mass="20913" precursor="true">MTKTAGTSPAPCRIYKKTRWLLSRLLIVPALAAICCPALALPLTAPHGAGYFDQGIGVYWPYHATLMITGFILLFAGFMVARYHKTKDWYKTHTILQVCGGACILAGITVGVYMVTLSGLPSFRNIHEIFGIVTGILVIIALLLGYSVRRVHTAKTVVRTSHRWLGRITIALMAVTIVLGIFFLSLILRR</sequence>
<evidence type="ECO:0000256" key="7">
    <source>
        <dbReference type="ARBA" id="ARBA00022982"/>
    </source>
</evidence>
<feature type="transmembrane region" description="Helical" evidence="11">
    <location>
        <begin position="95"/>
        <end position="117"/>
    </location>
</feature>
<evidence type="ECO:0000256" key="4">
    <source>
        <dbReference type="ARBA" id="ARBA00022617"/>
    </source>
</evidence>
<evidence type="ECO:0000256" key="1">
    <source>
        <dbReference type="ARBA" id="ARBA00001970"/>
    </source>
</evidence>
<keyword evidence="3" id="KW-0813">Transport</keyword>
<name>A7I8H5_METB6</name>
<keyword evidence="4" id="KW-0349">Heme</keyword>
<evidence type="ECO:0000256" key="2">
    <source>
        <dbReference type="ARBA" id="ARBA00004141"/>
    </source>
</evidence>
<dbReference type="GO" id="GO:0020037">
    <property type="term" value="F:heme binding"/>
    <property type="evidence" value="ECO:0007669"/>
    <property type="project" value="TreeGrafter"/>
</dbReference>
<comment type="cofactor">
    <cofactor evidence="1">
        <name>heme b</name>
        <dbReference type="ChEBI" id="CHEBI:60344"/>
    </cofactor>
</comment>
<keyword evidence="10 11" id="KW-0472">Membrane</keyword>
<feature type="transmembrane region" description="Helical" evidence="11">
    <location>
        <begin position="168"/>
        <end position="188"/>
    </location>
</feature>
<evidence type="ECO:0000256" key="8">
    <source>
        <dbReference type="ARBA" id="ARBA00022989"/>
    </source>
</evidence>
<keyword evidence="14" id="KW-1185">Reference proteome</keyword>
<dbReference type="HOGENOM" id="CLU_1425079_0_0_2"/>
<keyword evidence="6" id="KW-0479">Metal-binding</keyword>
<keyword evidence="5 11" id="KW-0812">Transmembrane</keyword>
<evidence type="ECO:0000313" key="13">
    <source>
        <dbReference type="EMBL" id="ABS56036.1"/>
    </source>
</evidence>
<dbReference type="Pfam" id="PF03188">
    <property type="entry name" value="Cytochrom_B561"/>
    <property type="match status" value="1"/>
</dbReference>
<protein>
    <submittedName>
        <fullName evidence="13">Cytochrome b561 / ferric reductase transmembrane</fullName>
    </submittedName>
</protein>
<dbReference type="Gene3D" id="1.20.120.1770">
    <property type="match status" value="1"/>
</dbReference>
<dbReference type="PANTHER" id="PTHR15422:SF24">
    <property type="entry name" value="DOMON RELATED DOMAIN-CONTAINING PROTEIN"/>
    <property type="match status" value="1"/>
</dbReference>
<evidence type="ECO:0000256" key="5">
    <source>
        <dbReference type="ARBA" id="ARBA00022692"/>
    </source>
</evidence>
<dbReference type="Proteomes" id="UP000002408">
    <property type="component" value="Chromosome"/>
</dbReference>
<organism evidence="13 14">
    <name type="scientific">Methanoregula boonei (strain DSM 21154 / JCM 14090 / 6A8)</name>
    <dbReference type="NCBI Taxonomy" id="456442"/>
    <lineage>
        <taxon>Archaea</taxon>
        <taxon>Methanobacteriati</taxon>
        <taxon>Methanobacteriota</taxon>
        <taxon>Stenosarchaea group</taxon>
        <taxon>Methanomicrobia</taxon>
        <taxon>Methanomicrobiales</taxon>
        <taxon>Methanoregulaceae</taxon>
        <taxon>Methanoregula</taxon>
    </lineage>
</organism>
<keyword evidence="7" id="KW-0249">Electron transport</keyword>
<dbReference type="KEGG" id="mbn:Mboo_1518"/>
<evidence type="ECO:0000256" key="10">
    <source>
        <dbReference type="ARBA" id="ARBA00023136"/>
    </source>
</evidence>
<dbReference type="AlphaFoldDB" id="A7I8H5"/>
<accession>A7I8H5</accession>
<reference evidence="14" key="1">
    <citation type="journal article" date="2015" name="Microbiology">
        <title>Genome of Methanoregula boonei 6A8 reveals adaptations to oligotrophic peatland environments.</title>
        <authorList>
            <person name="Braeuer S."/>
            <person name="Cadillo-Quiroz H."/>
            <person name="Kyrpides N."/>
            <person name="Woyke T."/>
            <person name="Goodwin L."/>
            <person name="Detter C."/>
            <person name="Podell S."/>
            <person name="Yavitt J.B."/>
            <person name="Zinder S.H."/>
        </authorList>
    </citation>
    <scope>NUCLEOTIDE SEQUENCE [LARGE SCALE GENOMIC DNA]</scope>
    <source>
        <strain evidence="14">DSM 21154 / JCM 14090 / 6A8</strain>
    </source>
</reference>
<evidence type="ECO:0000256" key="9">
    <source>
        <dbReference type="ARBA" id="ARBA00023004"/>
    </source>
</evidence>
<evidence type="ECO:0000256" key="6">
    <source>
        <dbReference type="ARBA" id="ARBA00022723"/>
    </source>
</evidence>
<evidence type="ECO:0000313" key="14">
    <source>
        <dbReference type="Proteomes" id="UP000002408"/>
    </source>
</evidence>
<dbReference type="GO" id="GO:0140575">
    <property type="term" value="F:transmembrane monodehydroascorbate reductase activity"/>
    <property type="evidence" value="ECO:0007669"/>
    <property type="project" value="InterPro"/>
</dbReference>
<dbReference type="CDD" id="cd08760">
    <property type="entry name" value="Cyt_b561_FRRS1_like"/>
    <property type="match status" value="1"/>
</dbReference>
<keyword evidence="8 11" id="KW-1133">Transmembrane helix</keyword>
<dbReference type="InterPro" id="IPR045150">
    <property type="entry name" value="CYB561D1/2"/>
</dbReference>
<keyword evidence="9" id="KW-0408">Iron</keyword>
<dbReference type="InterPro" id="IPR006593">
    <property type="entry name" value="Cyt_b561/ferric_Rdtase_TM"/>
</dbReference>
<feature type="transmembrane region" description="Helical" evidence="11">
    <location>
        <begin position="21"/>
        <end position="40"/>
    </location>
</feature>
<dbReference type="PANTHER" id="PTHR15422">
    <property type="entry name" value="OS05G0565100 PROTEIN"/>
    <property type="match status" value="1"/>
</dbReference>
<comment type="subcellular location">
    <subcellularLocation>
        <location evidence="2">Membrane</location>
        <topology evidence="2">Multi-pass membrane protein</topology>
    </subcellularLocation>
</comment>
<dbReference type="GO" id="GO:0046872">
    <property type="term" value="F:metal ion binding"/>
    <property type="evidence" value="ECO:0007669"/>
    <property type="project" value="UniProtKB-KW"/>
</dbReference>
<evidence type="ECO:0000256" key="3">
    <source>
        <dbReference type="ARBA" id="ARBA00022448"/>
    </source>
</evidence>
<gene>
    <name evidence="13" type="ordered locus">Mboo_1518</name>
</gene>
<feature type="transmembrane region" description="Helical" evidence="11">
    <location>
        <begin position="60"/>
        <end position="83"/>
    </location>
</feature>